<evidence type="ECO:0000313" key="5">
    <source>
        <dbReference type="Proteomes" id="UP000250235"/>
    </source>
</evidence>
<feature type="compositionally biased region" description="Basic and acidic residues" evidence="2">
    <location>
        <begin position="126"/>
        <end position="135"/>
    </location>
</feature>
<dbReference type="OrthoDB" id="1916983at2759"/>
<feature type="region of interest" description="Disordered" evidence="2">
    <location>
        <begin position="225"/>
        <end position="262"/>
    </location>
</feature>
<dbReference type="Proteomes" id="UP000250235">
    <property type="component" value="Unassembled WGS sequence"/>
</dbReference>
<evidence type="ECO:0000313" key="4">
    <source>
        <dbReference type="EMBL" id="KZV29258.1"/>
    </source>
</evidence>
<feature type="region of interest" description="Disordered" evidence="2">
    <location>
        <begin position="125"/>
        <end position="172"/>
    </location>
</feature>
<dbReference type="PANTHER" id="PTHR33155">
    <property type="entry name" value="FANTASTIC FOUR-LIKE PROTEIN (DUF3049)"/>
    <property type="match status" value="1"/>
</dbReference>
<gene>
    <name evidence="4" type="ORF">F511_31371</name>
</gene>
<organism evidence="4 5">
    <name type="scientific">Dorcoceras hygrometricum</name>
    <dbReference type="NCBI Taxonomy" id="472368"/>
    <lineage>
        <taxon>Eukaryota</taxon>
        <taxon>Viridiplantae</taxon>
        <taxon>Streptophyta</taxon>
        <taxon>Embryophyta</taxon>
        <taxon>Tracheophyta</taxon>
        <taxon>Spermatophyta</taxon>
        <taxon>Magnoliopsida</taxon>
        <taxon>eudicotyledons</taxon>
        <taxon>Gunneridae</taxon>
        <taxon>Pentapetalae</taxon>
        <taxon>asterids</taxon>
        <taxon>lamiids</taxon>
        <taxon>Lamiales</taxon>
        <taxon>Gesneriaceae</taxon>
        <taxon>Didymocarpoideae</taxon>
        <taxon>Trichosporeae</taxon>
        <taxon>Loxocarpinae</taxon>
        <taxon>Dorcoceras</taxon>
    </lineage>
</organism>
<name>A0A2Z7B5P0_9LAMI</name>
<dbReference type="PANTHER" id="PTHR33155:SF4">
    <property type="entry name" value="PROTEIN FANTASTIC FOUR 3"/>
    <property type="match status" value="1"/>
</dbReference>
<evidence type="ECO:0000259" key="3">
    <source>
        <dbReference type="Pfam" id="PF11250"/>
    </source>
</evidence>
<dbReference type="AlphaFoldDB" id="A0A2Z7B5P0"/>
<dbReference type="Pfam" id="PF11250">
    <property type="entry name" value="FAF"/>
    <property type="match status" value="1"/>
</dbReference>
<comment type="similarity">
    <text evidence="1">Belongs to the fantastic four family.</text>
</comment>
<dbReference type="EMBL" id="KV009410">
    <property type="protein sequence ID" value="KZV29258.1"/>
    <property type="molecule type" value="Genomic_DNA"/>
</dbReference>
<protein>
    <submittedName>
        <fullName evidence="4">Protein FANTASTIC FOUR 3-like</fullName>
    </submittedName>
</protein>
<reference evidence="4 5" key="1">
    <citation type="journal article" date="2015" name="Proc. Natl. Acad. Sci. U.S.A.">
        <title>The resurrection genome of Boea hygrometrica: A blueprint for survival of dehydration.</title>
        <authorList>
            <person name="Xiao L."/>
            <person name="Yang G."/>
            <person name="Zhang L."/>
            <person name="Yang X."/>
            <person name="Zhao S."/>
            <person name="Ji Z."/>
            <person name="Zhou Q."/>
            <person name="Hu M."/>
            <person name="Wang Y."/>
            <person name="Chen M."/>
            <person name="Xu Y."/>
            <person name="Jin H."/>
            <person name="Xiao X."/>
            <person name="Hu G."/>
            <person name="Bao F."/>
            <person name="Hu Y."/>
            <person name="Wan P."/>
            <person name="Li L."/>
            <person name="Deng X."/>
            <person name="Kuang T."/>
            <person name="Xiang C."/>
            <person name="Zhu J.K."/>
            <person name="Oliver M.J."/>
            <person name="He Y."/>
        </authorList>
    </citation>
    <scope>NUCLEOTIDE SEQUENCE [LARGE SCALE GENOMIC DNA]</scope>
    <source>
        <strain evidence="5">cv. XS01</strain>
    </source>
</reference>
<sequence>MSTVVYQNLVSCFETQLKETATTVKLKFAAGTPSNLADMSTSLEYDNWGLLQTYPKEPVEKTSFFTHYSSSFSRLSAKSLELCTENLGSESGSDVGTDCSSDVSIFSSSSFSHSNLIQDPSSYSRFEFERPKQQEAKSSAITRKEGRNTTKRSDDFPPPLTSMCGPSSLQMRRRREGGRLIIDAVEAPFRNSYLQAERSDGRLRLSFLTAADSADTTTSSIADEEEEVQQQQKQSEHECGGEQAELEEIESGTEEHEGDMNYEVELDKFQRFSRCKEGGHGNKGLCWKPAFCVAT</sequence>
<feature type="domain" description="FAF" evidence="3">
    <location>
        <begin position="155"/>
        <end position="207"/>
    </location>
</feature>
<feature type="compositionally biased region" description="Basic and acidic residues" evidence="2">
    <location>
        <begin position="142"/>
        <end position="155"/>
    </location>
</feature>
<evidence type="ECO:0000256" key="2">
    <source>
        <dbReference type="SAM" id="MobiDB-lite"/>
    </source>
</evidence>
<dbReference type="InterPro" id="IPR046431">
    <property type="entry name" value="FAF_dom"/>
</dbReference>
<dbReference type="InterPro" id="IPR021410">
    <property type="entry name" value="FAF"/>
</dbReference>
<proteinExistence type="inferred from homology"/>
<evidence type="ECO:0000256" key="1">
    <source>
        <dbReference type="ARBA" id="ARBA00008690"/>
    </source>
</evidence>
<accession>A0A2Z7B5P0</accession>
<feature type="compositionally biased region" description="Basic and acidic residues" evidence="2">
    <location>
        <begin position="253"/>
        <end position="262"/>
    </location>
</feature>
<keyword evidence="5" id="KW-1185">Reference proteome</keyword>